<protein>
    <submittedName>
        <fullName evidence="1">Uncharacterized protein</fullName>
    </submittedName>
</protein>
<name>A0AAD9A3V8_9PEZI</name>
<comment type="caution">
    <text evidence="1">The sequence shown here is derived from an EMBL/GenBank/DDBJ whole genome shotgun (WGS) entry which is preliminary data.</text>
</comment>
<gene>
    <name evidence="1" type="ORF">CCHR01_16382</name>
</gene>
<dbReference type="EMBL" id="JAQOWY010000515">
    <property type="protein sequence ID" value="KAK1840981.1"/>
    <property type="molecule type" value="Genomic_DNA"/>
</dbReference>
<evidence type="ECO:0000313" key="1">
    <source>
        <dbReference type="EMBL" id="KAK1840981.1"/>
    </source>
</evidence>
<evidence type="ECO:0000313" key="2">
    <source>
        <dbReference type="Proteomes" id="UP001243330"/>
    </source>
</evidence>
<accession>A0AAD9A3V8</accession>
<organism evidence="1 2">
    <name type="scientific">Colletotrichum chrysophilum</name>
    <dbReference type="NCBI Taxonomy" id="1836956"/>
    <lineage>
        <taxon>Eukaryota</taxon>
        <taxon>Fungi</taxon>
        <taxon>Dikarya</taxon>
        <taxon>Ascomycota</taxon>
        <taxon>Pezizomycotina</taxon>
        <taxon>Sordariomycetes</taxon>
        <taxon>Hypocreomycetidae</taxon>
        <taxon>Glomerellales</taxon>
        <taxon>Glomerellaceae</taxon>
        <taxon>Colletotrichum</taxon>
        <taxon>Colletotrichum gloeosporioides species complex</taxon>
    </lineage>
</organism>
<dbReference type="AlphaFoldDB" id="A0AAD9A3V8"/>
<dbReference type="Proteomes" id="UP001243330">
    <property type="component" value="Unassembled WGS sequence"/>
</dbReference>
<keyword evidence="2" id="KW-1185">Reference proteome</keyword>
<proteinExistence type="predicted"/>
<sequence length="275" mass="30643">MYVHARSILRTPGFLVLIPDSQTPHGNCHPFRVTLSVTFFLPARGPQLYRSLLSKVTTRSPRSCDSSAGTCLSHGTDFGRPPSADLSLRGGVVAPLCARPLVLLPVVRWFTRAGGLCCGYSSRHAGAQQEQRRQRVDMCARAHVCVRARFVQRRVVRWDAGCVALVVVGLPNVLGSPFFFLPGPRSLFPCSRWRLRLLRRSAAAAAAFGLAVSLTQHEHEPQNLPLMTLSCHRERTRSPLHTLQDEHSTMTNVFDKKASQYQRLQRLYISSHSPP</sequence>
<reference evidence="1" key="1">
    <citation type="submission" date="2023-01" db="EMBL/GenBank/DDBJ databases">
        <title>Colletotrichum chrysophilum M932 genome sequence.</title>
        <authorList>
            <person name="Baroncelli R."/>
        </authorList>
    </citation>
    <scope>NUCLEOTIDE SEQUENCE</scope>
    <source>
        <strain evidence="1">M932</strain>
    </source>
</reference>